<keyword evidence="1" id="KW-1133">Transmembrane helix</keyword>
<dbReference type="EMBL" id="JAZHGC010000015">
    <property type="protein sequence ID" value="MEM5287911.1"/>
    <property type="molecule type" value="Genomic_DNA"/>
</dbReference>
<reference evidence="2 3" key="1">
    <citation type="submission" date="2024-01" db="EMBL/GenBank/DDBJ databases">
        <title>The diversity of rhizobia nodulating Mimosa spp. in eleven states of Brazil covering several biomes is determined by host plant, location, and edaphic factors.</title>
        <authorList>
            <person name="Rouws L."/>
            <person name="Barauna A."/>
            <person name="Beukes C."/>
            <person name="De Faria S.M."/>
            <person name="Gross E."/>
            <person name="Dos Reis Junior F.B."/>
            <person name="Simon M."/>
            <person name="Maluk M."/>
            <person name="Odee D.W."/>
            <person name="Kenicer G."/>
            <person name="Young J.P.W."/>
            <person name="Reis V.M."/>
            <person name="Zilli J."/>
            <person name="James E.K."/>
        </authorList>
    </citation>
    <scope>NUCLEOTIDE SEQUENCE [LARGE SCALE GENOMIC DNA]</scope>
    <source>
        <strain evidence="2 3">JPY77</strain>
    </source>
</reference>
<feature type="transmembrane region" description="Helical" evidence="1">
    <location>
        <begin position="12"/>
        <end position="45"/>
    </location>
</feature>
<evidence type="ECO:0000313" key="3">
    <source>
        <dbReference type="Proteomes" id="UP001494588"/>
    </source>
</evidence>
<gene>
    <name evidence="2" type="ORF">V4C55_19445</name>
</gene>
<dbReference type="Proteomes" id="UP001494588">
    <property type="component" value="Unassembled WGS sequence"/>
</dbReference>
<name>A0ABU9QEN4_9BURK</name>
<proteinExistence type="predicted"/>
<evidence type="ECO:0000256" key="1">
    <source>
        <dbReference type="SAM" id="Phobius"/>
    </source>
</evidence>
<keyword evidence="3" id="KW-1185">Reference proteome</keyword>
<comment type="caution">
    <text evidence="2">The sequence shown here is derived from an EMBL/GenBank/DDBJ whole genome shotgun (WGS) entry which is preliminary data.</text>
</comment>
<dbReference type="RefSeq" id="WP_201651647.1">
    <property type="nucleotide sequence ID" value="NZ_CAJHCS010000013.1"/>
</dbReference>
<sequence>MKKRPASTPEFIWLFCFLVLAALAPTVFAKVLLVAICALLGWLYVR</sequence>
<organism evidence="2 3">
    <name type="scientific">Paraburkholderia sabiae</name>
    <dbReference type="NCBI Taxonomy" id="273251"/>
    <lineage>
        <taxon>Bacteria</taxon>
        <taxon>Pseudomonadati</taxon>
        <taxon>Pseudomonadota</taxon>
        <taxon>Betaproteobacteria</taxon>
        <taxon>Burkholderiales</taxon>
        <taxon>Burkholderiaceae</taxon>
        <taxon>Paraburkholderia</taxon>
    </lineage>
</organism>
<evidence type="ECO:0000313" key="2">
    <source>
        <dbReference type="EMBL" id="MEM5287911.1"/>
    </source>
</evidence>
<keyword evidence="1" id="KW-0472">Membrane</keyword>
<protein>
    <submittedName>
        <fullName evidence="2">Uncharacterized protein</fullName>
    </submittedName>
</protein>
<keyword evidence="1" id="KW-0812">Transmembrane</keyword>
<accession>A0ABU9QEN4</accession>